<organism evidence="1 2">
    <name type="scientific">Mycena albidolilacea</name>
    <dbReference type="NCBI Taxonomy" id="1033008"/>
    <lineage>
        <taxon>Eukaryota</taxon>
        <taxon>Fungi</taxon>
        <taxon>Dikarya</taxon>
        <taxon>Basidiomycota</taxon>
        <taxon>Agaricomycotina</taxon>
        <taxon>Agaricomycetes</taxon>
        <taxon>Agaricomycetidae</taxon>
        <taxon>Agaricales</taxon>
        <taxon>Marasmiineae</taxon>
        <taxon>Mycenaceae</taxon>
        <taxon>Mycena</taxon>
    </lineage>
</organism>
<sequence>FVFGPNGSHYQPLLPPYPHEWNSFIDDRKTANLSRKLNNIFTLTALAVHDGDFMKFGPGVSAVTLNGGRTYHRIFSATEGQHAIRWFIYDPSAMVTHGNTRQIPDAWITAALAGLRRVNPFIKKLQCLNEQEGDDDLALHLEHSDANSQEIAAII</sequence>
<evidence type="ECO:0000313" key="1">
    <source>
        <dbReference type="EMBL" id="KAJ7304885.1"/>
    </source>
</evidence>
<dbReference type="Proteomes" id="UP001218218">
    <property type="component" value="Unassembled WGS sequence"/>
</dbReference>
<name>A0AAD6Z2Z0_9AGAR</name>
<dbReference type="AlphaFoldDB" id="A0AAD6Z2Z0"/>
<comment type="caution">
    <text evidence="1">The sequence shown here is derived from an EMBL/GenBank/DDBJ whole genome shotgun (WGS) entry which is preliminary data.</text>
</comment>
<keyword evidence="2" id="KW-1185">Reference proteome</keyword>
<dbReference type="EMBL" id="JARIHO010000098">
    <property type="protein sequence ID" value="KAJ7304885.1"/>
    <property type="molecule type" value="Genomic_DNA"/>
</dbReference>
<feature type="non-terminal residue" evidence="1">
    <location>
        <position position="155"/>
    </location>
</feature>
<feature type="non-terminal residue" evidence="1">
    <location>
        <position position="1"/>
    </location>
</feature>
<protein>
    <submittedName>
        <fullName evidence="1">Uncharacterized protein</fullName>
    </submittedName>
</protein>
<reference evidence="1" key="1">
    <citation type="submission" date="2023-03" db="EMBL/GenBank/DDBJ databases">
        <title>Massive genome expansion in bonnet fungi (Mycena s.s.) driven by repeated elements and novel gene families across ecological guilds.</title>
        <authorList>
            <consortium name="Lawrence Berkeley National Laboratory"/>
            <person name="Harder C.B."/>
            <person name="Miyauchi S."/>
            <person name="Viragh M."/>
            <person name="Kuo A."/>
            <person name="Thoen E."/>
            <person name="Andreopoulos B."/>
            <person name="Lu D."/>
            <person name="Skrede I."/>
            <person name="Drula E."/>
            <person name="Henrissat B."/>
            <person name="Morin E."/>
            <person name="Kohler A."/>
            <person name="Barry K."/>
            <person name="LaButti K."/>
            <person name="Morin E."/>
            <person name="Salamov A."/>
            <person name="Lipzen A."/>
            <person name="Mereny Z."/>
            <person name="Hegedus B."/>
            <person name="Baldrian P."/>
            <person name="Stursova M."/>
            <person name="Weitz H."/>
            <person name="Taylor A."/>
            <person name="Grigoriev I.V."/>
            <person name="Nagy L.G."/>
            <person name="Martin F."/>
            <person name="Kauserud H."/>
        </authorList>
    </citation>
    <scope>NUCLEOTIDE SEQUENCE</scope>
    <source>
        <strain evidence="1">CBHHK002</strain>
    </source>
</reference>
<evidence type="ECO:0000313" key="2">
    <source>
        <dbReference type="Proteomes" id="UP001218218"/>
    </source>
</evidence>
<proteinExistence type="predicted"/>
<gene>
    <name evidence="1" type="ORF">DFH08DRAFT_614804</name>
</gene>
<accession>A0AAD6Z2Z0</accession>